<feature type="region of interest" description="Disordered" evidence="8">
    <location>
        <begin position="1"/>
        <end position="159"/>
    </location>
</feature>
<accession>A0A167WPH1</accession>
<protein>
    <submittedName>
        <fullName evidence="10">Pinin/SDK/memA domain-containing protein</fullName>
    </submittedName>
</protein>
<proteinExistence type="inferred from homology"/>
<dbReference type="PANTHER" id="PTHR12707">
    <property type="entry name" value="PINN"/>
    <property type="match status" value="1"/>
</dbReference>
<evidence type="ECO:0000256" key="3">
    <source>
        <dbReference type="ARBA" id="ARBA00022664"/>
    </source>
</evidence>
<evidence type="ECO:0000256" key="6">
    <source>
        <dbReference type="ARBA" id="ARBA00023187"/>
    </source>
</evidence>
<evidence type="ECO:0000256" key="5">
    <source>
        <dbReference type="ARBA" id="ARBA00023163"/>
    </source>
</evidence>
<comment type="similarity">
    <text evidence="2">Belongs to the pinin family.</text>
</comment>
<feature type="region of interest" description="Disordered" evidence="8">
    <location>
        <begin position="250"/>
        <end position="378"/>
    </location>
</feature>
<feature type="compositionally biased region" description="Basic and acidic residues" evidence="8">
    <location>
        <begin position="78"/>
        <end position="102"/>
    </location>
</feature>
<feature type="compositionally biased region" description="Basic and acidic residues" evidence="8">
    <location>
        <begin position="327"/>
        <end position="365"/>
    </location>
</feature>
<keyword evidence="6" id="KW-0508">mRNA splicing</keyword>
<dbReference type="GO" id="GO:0071013">
    <property type="term" value="C:catalytic step 2 spliceosome"/>
    <property type="evidence" value="ECO:0007669"/>
    <property type="project" value="TreeGrafter"/>
</dbReference>
<dbReference type="InterPro" id="IPR039853">
    <property type="entry name" value="Pinin"/>
</dbReference>
<evidence type="ECO:0000256" key="4">
    <source>
        <dbReference type="ARBA" id="ARBA00023015"/>
    </source>
</evidence>
<reference evidence="10 11" key="1">
    <citation type="journal article" date="2016" name="Genome Biol. Evol.">
        <title>Divergent and convergent evolution of fungal pathogenicity.</title>
        <authorList>
            <person name="Shang Y."/>
            <person name="Xiao G."/>
            <person name="Zheng P."/>
            <person name="Cen K."/>
            <person name="Zhan S."/>
            <person name="Wang C."/>
        </authorList>
    </citation>
    <scope>NUCLEOTIDE SEQUENCE [LARGE SCALE GENOMIC DNA]</scope>
    <source>
        <strain evidence="10 11">ARSEF 7405</strain>
    </source>
</reference>
<comment type="caution">
    <text evidence="10">The sequence shown here is derived from an EMBL/GenBank/DDBJ whole genome shotgun (WGS) entry which is preliminary data.</text>
</comment>
<name>A0A167WPH1_9EURO</name>
<evidence type="ECO:0000256" key="2">
    <source>
        <dbReference type="ARBA" id="ARBA00010386"/>
    </source>
</evidence>
<dbReference type="Proteomes" id="UP000242877">
    <property type="component" value="Unassembled WGS sequence"/>
</dbReference>
<dbReference type="EMBL" id="AZGZ01000022">
    <property type="protein sequence ID" value="KZZ89116.1"/>
    <property type="molecule type" value="Genomic_DNA"/>
</dbReference>
<sequence length="378" mass="42855">MADRDEQVIASAVAFPEPEEVPPTPEVNQLKRRQSVTEDSPHGDPEETKRRRFSTDSTRHSVHSPIPPSTAAEDDSIHEDRRRSMRAERGHDRDRDHDRNERPAAAQADRPPRRRSGPGAAAEERKRGQRLFGALLGTLSQAPSSAAQRRRAEAEKRQAARLSIREGELDEAARANKEVLLAKRRREQVVLERQAMRLRHANMRAMARFLKTRTEPALYYKPWKMRPSQEKQIEDQIEEVEHIIEHEVEQFEQRHPQRPQNPAPTVTNDQNESRDTQEGTVAATGHGSADSTSQPAGADQQPNAPPLHDKPSDTVDLTTTSSVPAEDTSHADQHKDTSNHIPQDSRPHTEDTTMHDLSDLKAHEDEVMEEDKEDMVIY</sequence>
<organism evidence="10 11">
    <name type="scientific">Ascosphaera apis ARSEF 7405</name>
    <dbReference type="NCBI Taxonomy" id="392613"/>
    <lineage>
        <taxon>Eukaryota</taxon>
        <taxon>Fungi</taxon>
        <taxon>Dikarya</taxon>
        <taxon>Ascomycota</taxon>
        <taxon>Pezizomycotina</taxon>
        <taxon>Eurotiomycetes</taxon>
        <taxon>Eurotiomycetidae</taxon>
        <taxon>Onygenales</taxon>
        <taxon>Ascosphaeraceae</taxon>
        <taxon>Ascosphaera</taxon>
    </lineage>
</organism>
<keyword evidence="3" id="KW-0507">mRNA processing</keyword>
<feature type="compositionally biased region" description="Basic and acidic residues" evidence="8">
    <location>
        <begin position="35"/>
        <end position="59"/>
    </location>
</feature>
<dbReference type="PANTHER" id="PTHR12707:SF0">
    <property type="entry name" value="PININ"/>
    <property type="match status" value="1"/>
</dbReference>
<feature type="compositionally biased region" description="Low complexity" evidence="8">
    <location>
        <begin position="314"/>
        <end position="323"/>
    </location>
</feature>
<evidence type="ECO:0000313" key="11">
    <source>
        <dbReference type="Proteomes" id="UP000242877"/>
    </source>
</evidence>
<evidence type="ECO:0000256" key="1">
    <source>
        <dbReference type="ARBA" id="ARBA00004123"/>
    </source>
</evidence>
<feature type="compositionally biased region" description="Acidic residues" evidence="8">
    <location>
        <begin position="366"/>
        <end position="378"/>
    </location>
</feature>
<evidence type="ECO:0000256" key="7">
    <source>
        <dbReference type="ARBA" id="ARBA00023242"/>
    </source>
</evidence>
<feature type="compositionally biased region" description="Basic and acidic residues" evidence="8">
    <location>
        <begin position="150"/>
        <end position="159"/>
    </location>
</feature>
<dbReference type="GO" id="GO:0008380">
    <property type="term" value="P:RNA splicing"/>
    <property type="evidence" value="ECO:0007669"/>
    <property type="project" value="UniProtKB-KW"/>
</dbReference>
<feature type="compositionally biased region" description="Polar residues" evidence="8">
    <location>
        <begin position="258"/>
        <end position="270"/>
    </location>
</feature>
<evidence type="ECO:0000313" key="10">
    <source>
        <dbReference type="EMBL" id="KZZ89116.1"/>
    </source>
</evidence>
<evidence type="ECO:0000259" key="9">
    <source>
        <dbReference type="Pfam" id="PF04696"/>
    </source>
</evidence>
<dbReference type="Pfam" id="PF04696">
    <property type="entry name" value="Pinin_SDK_memA"/>
    <property type="match status" value="1"/>
</dbReference>
<keyword evidence="4" id="KW-0805">Transcription regulation</keyword>
<comment type="subcellular location">
    <subcellularLocation>
        <location evidence="1">Nucleus</location>
    </subcellularLocation>
</comment>
<dbReference type="VEuPathDB" id="FungiDB:AAP_04601"/>
<dbReference type="AlphaFoldDB" id="A0A167WPH1"/>
<evidence type="ECO:0000256" key="8">
    <source>
        <dbReference type="SAM" id="MobiDB-lite"/>
    </source>
</evidence>
<gene>
    <name evidence="10" type="ORF">AAP_04601</name>
</gene>
<dbReference type="GO" id="GO:0006397">
    <property type="term" value="P:mRNA processing"/>
    <property type="evidence" value="ECO:0007669"/>
    <property type="project" value="UniProtKB-KW"/>
</dbReference>
<dbReference type="OrthoDB" id="330772at2759"/>
<feature type="domain" description="Pinin/SDK/MemA protein" evidence="9">
    <location>
        <begin position="123"/>
        <end position="238"/>
    </location>
</feature>
<keyword evidence="11" id="KW-1185">Reference proteome</keyword>
<keyword evidence="7" id="KW-0539">Nucleus</keyword>
<keyword evidence="5" id="KW-0804">Transcription</keyword>
<dbReference type="InterPro" id="IPR006786">
    <property type="entry name" value="Pinin_SDK_MemA"/>
</dbReference>